<gene>
    <name evidence="2" type="ORF">COCSADRAFT_302221</name>
</gene>
<keyword evidence="3" id="KW-1185">Reference proteome</keyword>
<sequence>MPTRRFHCATPCPQSGPWPDRTKRVVQEGGHWPPWRCQQSACWESQFRISLFLRARGPPDRDLNCAPTPFIISQQKQHYSLGASRYRPSRSIGPHSHSVPELRPNRSRDASMPLCRPPLPLPLNKVAHVAPPFPPIPPIALFSVHRQPARIPHHAANFVPSTSIAASQYT</sequence>
<dbReference type="RefSeq" id="XP_007698180.1">
    <property type="nucleotide sequence ID" value="XM_007699990.1"/>
</dbReference>
<proteinExistence type="predicted"/>
<dbReference type="EMBL" id="KB445640">
    <property type="protein sequence ID" value="EMD66786.1"/>
    <property type="molecule type" value="Genomic_DNA"/>
</dbReference>
<protein>
    <submittedName>
        <fullName evidence="2">Uncharacterized protein</fullName>
    </submittedName>
</protein>
<feature type="compositionally biased region" description="Basic and acidic residues" evidence="1">
    <location>
        <begin position="98"/>
        <end position="109"/>
    </location>
</feature>
<feature type="region of interest" description="Disordered" evidence="1">
    <location>
        <begin position="1"/>
        <end position="21"/>
    </location>
</feature>
<reference evidence="2 3" key="1">
    <citation type="journal article" date="2012" name="PLoS Pathog.">
        <title>Diverse lifestyles and strategies of plant pathogenesis encoded in the genomes of eighteen Dothideomycetes fungi.</title>
        <authorList>
            <person name="Ohm R.A."/>
            <person name="Feau N."/>
            <person name="Henrissat B."/>
            <person name="Schoch C.L."/>
            <person name="Horwitz B.A."/>
            <person name="Barry K.W."/>
            <person name="Condon B.J."/>
            <person name="Copeland A.C."/>
            <person name="Dhillon B."/>
            <person name="Glaser F."/>
            <person name="Hesse C.N."/>
            <person name="Kosti I."/>
            <person name="LaButti K."/>
            <person name="Lindquist E.A."/>
            <person name="Lucas S."/>
            <person name="Salamov A.A."/>
            <person name="Bradshaw R.E."/>
            <person name="Ciuffetti L."/>
            <person name="Hamelin R.C."/>
            <person name="Kema G.H.J."/>
            <person name="Lawrence C."/>
            <person name="Scott J.A."/>
            <person name="Spatafora J.W."/>
            <person name="Turgeon B.G."/>
            <person name="de Wit P.J.G.M."/>
            <person name="Zhong S."/>
            <person name="Goodwin S.B."/>
            <person name="Grigoriev I.V."/>
        </authorList>
    </citation>
    <scope>NUCLEOTIDE SEQUENCE [LARGE SCALE GENOMIC DNA]</scope>
    <source>
        <strain evidence="3">ND90Pr / ATCC 201652</strain>
    </source>
</reference>
<reference evidence="3" key="2">
    <citation type="journal article" date="2013" name="PLoS Genet.">
        <title>Comparative genome structure, secondary metabolite, and effector coding capacity across Cochliobolus pathogens.</title>
        <authorList>
            <person name="Condon B.J."/>
            <person name="Leng Y."/>
            <person name="Wu D."/>
            <person name="Bushley K.E."/>
            <person name="Ohm R.A."/>
            <person name="Otillar R."/>
            <person name="Martin J."/>
            <person name="Schackwitz W."/>
            <person name="Grimwood J."/>
            <person name="MohdZainudin N."/>
            <person name="Xue C."/>
            <person name="Wang R."/>
            <person name="Manning V.A."/>
            <person name="Dhillon B."/>
            <person name="Tu Z.J."/>
            <person name="Steffenson B.J."/>
            <person name="Salamov A."/>
            <person name="Sun H."/>
            <person name="Lowry S."/>
            <person name="LaButti K."/>
            <person name="Han J."/>
            <person name="Copeland A."/>
            <person name="Lindquist E."/>
            <person name="Barry K."/>
            <person name="Schmutz J."/>
            <person name="Baker S.E."/>
            <person name="Ciuffetti L.M."/>
            <person name="Grigoriev I.V."/>
            <person name="Zhong S."/>
            <person name="Turgeon B.G."/>
        </authorList>
    </citation>
    <scope>NUCLEOTIDE SEQUENCE [LARGE SCALE GENOMIC DNA]</scope>
    <source>
        <strain evidence="3">ND90Pr / ATCC 201652</strain>
    </source>
</reference>
<dbReference type="HOGENOM" id="CLU_1570492_0_0_1"/>
<dbReference type="AlphaFoldDB" id="M2TC60"/>
<feature type="region of interest" description="Disordered" evidence="1">
    <location>
        <begin position="85"/>
        <end position="109"/>
    </location>
</feature>
<evidence type="ECO:0000313" key="3">
    <source>
        <dbReference type="Proteomes" id="UP000016934"/>
    </source>
</evidence>
<dbReference type="Proteomes" id="UP000016934">
    <property type="component" value="Unassembled WGS sequence"/>
</dbReference>
<evidence type="ECO:0000313" key="2">
    <source>
        <dbReference type="EMBL" id="EMD66786.1"/>
    </source>
</evidence>
<accession>M2TC60</accession>
<organism evidence="2 3">
    <name type="scientific">Cochliobolus sativus (strain ND90Pr / ATCC 201652)</name>
    <name type="common">Common root rot and spot blotch fungus</name>
    <name type="synonym">Bipolaris sorokiniana</name>
    <dbReference type="NCBI Taxonomy" id="665912"/>
    <lineage>
        <taxon>Eukaryota</taxon>
        <taxon>Fungi</taxon>
        <taxon>Dikarya</taxon>
        <taxon>Ascomycota</taxon>
        <taxon>Pezizomycotina</taxon>
        <taxon>Dothideomycetes</taxon>
        <taxon>Pleosporomycetidae</taxon>
        <taxon>Pleosporales</taxon>
        <taxon>Pleosporineae</taxon>
        <taxon>Pleosporaceae</taxon>
        <taxon>Bipolaris</taxon>
    </lineage>
</organism>
<dbReference type="GeneID" id="19136200"/>
<evidence type="ECO:0000256" key="1">
    <source>
        <dbReference type="SAM" id="MobiDB-lite"/>
    </source>
</evidence>
<name>M2TC60_COCSN</name>
<dbReference type="KEGG" id="bsc:COCSADRAFT_302221"/>